<gene>
    <name evidence="1" type="ORF">Afe05nite_49840</name>
</gene>
<dbReference type="EMBL" id="BOMM01000047">
    <property type="protein sequence ID" value="GIE13144.1"/>
    <property type="molecule type" value="Genomic_DNA"/>
</dbReference>
<dbReference type="Proteomes" id="UP000598174">
    <property type="component" value="Unassembled WGS sequence"/>
</dbReference>
<protein>
    <recommendedName>
        <fullName evidence="3">DUF2855 domain-containing protein</fullName>
    </recommendedName>
</protein>
<keyword evidence="2" id="KW-1185">Reference proteome</keyword>
<dbReference type="InterPro" id="IPR021276">
    <property type="entry name" value="DUF2855"/>
</dbReference>
<proteinExistence type="predicted"/>
<evidence type="ECO:0000313" key="1">
    <source>
        <dbReference type="EMBL" id="GIE13144.1"/>
    </source>
</evidence>
<sequence>MHLFGLTDDPSVGTMSRPWTLAVARDDLRQTTIAAGDPPQLSDGEVLLRVARVGLTANNVTYAVLGEAMRYWEFFPPEPRGLSRRWGLPPLWGFADVAASAVSEVPVGLRVYGYLPPASHLVVRPARVDGSGFRDASTHRANLPTPYNAYRSTSGDPVYRADQEDLLVLFRPLFYTAFMLADQLTDNDFYGAGQLVFSSASSKTAYAAALQLHGRGPRVVALTSPGNVAFTRSLGCYDEVLPYADAGDLAVLPTVYLDLSGAPATRATLRERLADQLIRDIAVGLTTQVSNAATAGEVFFAPVQIRKRRLEWGNDGLEQRFAEAWRHFTVAVLPRLEVHTEDGPDALRQAWQEVLAGRTPAHVGRVVTM</sequence>
<dbReference type="AlphaFoldDB" id="A0A919MFU6"/>
<comment type="caution">
    <text evidence="1">The sequence shown here is derived from an EMBL/GenBank/DDBJ whole genome shotgun (WGS) entry which is preliminary data.</text>
</comment>
<evidence type="ECO:0008006" key="3">
    <source>
        <dbReference type="Google" id="ProtNLM"/>
    </source>
</evidence>
<organism evidence="1 2">
    <name type="scientific">Paractinoplanes ferrugineus</name>
    <dbReference type="NCBI Taxonomy" id="113564"/>
    <lineage>
        <taxon>Bacteria</taxon>
        <taxon>Bacillati</taxon>
        <taxon>Actinomycetota</taxon>
        <taxon>Actinomycetes</taxon>
        <taxon>Micromonosporales</taxon>
        <taxon>Micromonosporaceae</taxon>
        <taxon>Paractinoplanes</taxon>
    </lineage>
</organism>
<name>A0A919MFU6_9ACTN</name>
<evidence type="ECO:0000313" key="2">
    <source>
        <dbReference type="Proteomes" id="UP000598174"/>
    </source>
</evidence>
<accession>A0A919MFU6</accession>
<dbReference type="Pfam" id="PF11017">
    <property type="entry name" value="DUF2855"/>
    <property type="match status" value="1"/>
</dbReference>
<reference evidence="1" key="1">
    <citation type="submission" date="2021-01" db="EMBL/GenBank/DDBJ databases">
        <title>Whole genome shotgun sequence of Actinoplanes ferrugineus NBRC 15555.</title>
        <authorList>
            <person name="Komaki H."/>
            <person name="Tamura T."/>
        </authorList>
    </citation>
    <scope>NUCLEOTIDE SEQUENCE</scope>
    <source>
        <strain evidence="1">NBRC 15555</strain>
    </source>
</reference>